<comment type="caution">
    <text evidence="1">The sequence shown here is derived from an EMBL/GenBank/DDBJ whole genome shotgun (WGS) entry which is preliminary data.</text>
</comment>
<proteinExistence type="predicted"/>
<organism evidence="1 2">
    <name type="scientific">Micromonospora jinlongensis</name>
    <dbReference type="NCBI Taxonomy" id="1287877"/>
    <lineage>
        <taxon>Bacteria</taxon>
        <taxon>Bacillati</taxon>
        <taxon>Actinomycetota</taxon>
        <taxon>Actinomycetes</taxon>
        <taxon>Micromonosporales</taxon>
        <taxon>Micromonosporaceae</taxon>
        <taxon>Micromonospora</taxon>
    </lineage>
</organism>
<reference evidence="1 2" key="1">
    <citation type="submission" date="2020-07" db="EMBL/GenBank/DDBJ databases">
        <title>Sequencing the genomes of 1000 actinobacteria strains.</title>
        <authorList>
            <person name="Klenk H.-P."/>
        </authorList>
    </citation>
    <scope>NUCLEOTIDE SEQUENCE [LARGE SCALE GENOMIC DNA]</scope>
    <source>
        <strain evidence="1 2">DSM 45876</strain>
    </source>
</reference>
<protein>
    <recommendedName>
        <fullName evidence="3">DUF397 domain-containing protein</fullName>
    </recommendedName>
</protein>
<dbReference type="AlphaFoldDB" id="A0A7Y9WY40"/>
<evidence type="ECO:0000313" key="2">
    <source>
        <dbReference type="Proteomes" id="UP000523545"/>
    </source>
</evidence>
<dbReference type="EMBL" id="JACCHK010000001">
    <property type="protein sequence ID" value="NYH41676.1"/>
    <property type="molecule type" value="Genomic_DNA"/>
</dbReference>
<dbReference type="Proteomes" id="UP000523545">
    <property type="component" value="Unassembled WGS sequence"/>
</dbReference>
<evidence type="ECO:0000313" key="1">
    <source>
        <dbReference type="EMBL" id="NYH41676.1"/>
    </source>
</evidence>
<evidence type="ECO:0008006" key="3">
    <source>
        <dbReference type="Google" id="ProtNLM"/>
    </source>
</evidence>
<gene>
    <name evidence="1" type="ORF">HNR22_001403</name>
</gene>
<name>A0A7Y9WY40_9ACTN</name>
<sequence>MADLPPPLAAFIVGEIRRTRGVFGPVAWRAFVTEVARRS</sequence>
<accession>A0A7Y9WY40</accession>
<keyword evidence="2" id="KW-1185">Reference proteome</keyword>